<evidence type="ECO:0008006" key="3">
    <source>
        <dbReference type="Google" id="ProtNLM"/>
    </source>
</evidence>
<sequence>MVVMRRSERALRALCRKTVKGLDLDLPLDVTQLCDRYGERRGRPIRLIAHPLPTGVPNGLWLAAADADYFFHQANTSRLHRDQIVIHEFGHLIAGHQILGEVSAEGLAALTNDESDAALRRTCYSDDREWEAEMLASMILAWAEEAGTRVGSTASHDELRGLQRLLGGHRGWL</sequence>
<reference evidence="1 2" key="1">
    <citation type="submission" date="2016-10" db="EMBL/GenBank/DDBJ databases">
        <authorList>
            <person name="de Groot N.N."/>
        </authorList>
    </citation>
    <scope>NUCLEOTIDE SEQUENCE [LARGE SCALE GENOMIC DNA]</scope>
    <source>
        <strain evidence="1 2">DSM 44215</strain>
    </source>
</reference>
<dbReference type="AlphaFoldDB" id="A0A1H2KSI5"/>
<protein>
    <recommendedName>
        <fullName evidence="3">IrrE N-terminal-like domain-containing protein</fullName>
    </recommendedName>
</protein>
<accession>A0A1H2KSI5</accession>
<evidence type="ECO:0000313" key="1">
    <source>
        <dbReference type="EMBL" id="SDU71640.1"/>
    </source>
</evidence>
<dbReference type="Proteomes" id="UP000183180">
    <property type="component" value="Unassembled WGS sequence"/>
</dbReference>
<name>A0A1H2KSI5_9ACTN</name>
<dbReference type="EMBL" id="FNLM01000034">
    <property type="protein sequence ID" value="SDU71640.1"/>
    <property type="molecule type" value="Genomic_DNA"/>
</dbReference>
<dbReference type="STRING" id="158898.SAMN04488548_1343639"/>
<evidence type="ECO:0000313" key="2">
    <source>
        <dbReference type="Proteomes" id="UP000183180"/>
    </source>
</evidence>
<gene>
    <name evidence="1" type="ORF">SAMN04488548_1343639</name>
</gene>
<proteinExistence type="predicted"/>
<organism evidence="1 2">
    <name type="scientific">Gordonia westfalica</name>
    <dbReference type="NCBI Taxonomy" id="158898"/>
    <lineage>
        <taxon>Bacteria</taxon>
        <taxon>Bacillati</taxon>
        <taxon>Actinomycetota</taxon>
        <taxon>Actinomycetes</taxon>
        <taxon>Mycobacteriales</taxon>
        <taxon>Gordoniaceae</taxon>
        <taxon>Gordonia</taxon>
    </lineage>
</organism>